<name>A0A915P542_9BILA</name>
<dbReference type="InterPro" id="IPR036236">
    <property type="entry name" value="Znf_C2H2_sf"/>
</dbReference>
<evidence type="ECO:0000256" key="6">
    <source>
        <dbReference type="ARBA" id="ARBA00023125"/>
    </source>
</evidence>
<reference evidence="12" key="1">
    <citation type="submission" date="2022-11" db="UniProtKB">
        <authorList>
            <consortium name="WormBaseParasite"/>
        </authorList>
    </citation>
    <scope>IDENTIFICATION</scope>
</reference>
<keyword evidence="5" id="KW-0862">Zinc</keyword>
<keyword evidence="7" id="KW-0371">Homeobox</keyword>
<evidence type="ECO:0000256" key="1">
    <source>
        <dbReference type="ARBA" id="ARBA00004123"/>
    </source>
</evidence>
<dbReference type="WBParaSite" id="scf7180000424021.g12043">
    <property type="protein sequence ID" value="scf7180000424021.g12043"/>
    <property type="gene ID" value="scf7180000424021.g12043"/>
</dbReference>
<dbReference type="Gene3D" id="3.30.160.60">
    <property type="entry name" value="Classic Zinc Finger"/>
    <property type="match status" value="1"/>
</dbReference>
<dbReference type="GO" id="GO:0000978">
    <property type="term" value="F:RNA polymerase II cis-regulatory region sequence-specific DNA binding"/>
    <property type="evidence" value="ECO:0007669"/>
    <property type="project" value="TreeGrafter"/>
</dbReference>
<dbReference type="SMART" id="SM00355">
    <property type="entry name" value="ZnF_C2H2"/>
    <property type="match status" value="3"/>
</dbReference>
<dbReference type="InterPro" id="IPR051968">
    <property type="entry name" value="ZnFinger_Homeobox_TR"/>
</dbReference>
<dbReference type="AlphaFoldDB" id="A0A915P542"/>
<keyword evidence="6" id="KW-0238">DNA-binding</keyword>
<keyword evidence="11" id="KW-1185">Reference proteome</keyword>
<dbReference type="InterPro" id="IPR013087">
    <property type="entry name" value="Znf_C2H2_type"/>
</dbReference>
<dbReference type="SUPFAM" id="SSF57667">
    <property type="entry name" value="beta-beta-alpha zinc fingers"/>
    <property type="match status" value="1"/>
</dbReference>
<dbReference type="GO" id="GO:0005634">
    <property type="term" value="C:nucleus"/>
    <property type="evidence" value="ECO:0007669"/>
    <property type="project" value="UniProtKB-SubCell"/>
</dbReference>
<feature type="domain" description="C2H2-type" evidence="10">
    <location>
        <begin position="130"/>
        <end position="161"/>
    </location>
</feature>
<evidence type="ECO:0000256" key="7">
    <source>
        <dbReference type="ARBA" id="ARBA00023155"/>
    </source>
</evidence>
<evidence type="ECO:0000313" key="11">
    <source>
        <dbReference type="Proteomes" id="UP000887560"/>
    </source>
</evidence>
<dbReference type="FunFam" id="3.30.160.60:FF:000081">
    <property type="entry name" value="Zinc finger homeobox protein 4"/>
    <property type="match status" value="1"/>
</dbReference>
<dbReference type="Proteomes" id="UP000887560">
    <property type="component" value="Unplaced"/>
</dbReference>
<keyword evidence="4 9" id="KW-0863">Zinc-finger</keyword>
<accession>A0A915P542</accession>
<dbReference type="PROSITE" id="PS50157">
    <property type="entry name" value="ZINC_FINGER_C2H2_2"/>
    <property type="match status" value="1"/>
</dbReference>
<keyword evidence="8" id="KW-0539">Nucleus</keyword>
<keyword evidence="3" id="KW-0677">Repeat</keyword>
<dbReference type="Pfam" id="PF12874">
    <property type="entry name" value="zf-met"/>
    <property type="match status" value="1"/>
</dbReference>
<proteinExistence type="predicted"/>
<evidence type="ECO:0000256" key="5">
    <source>
        <dbReference type="ARBA" id="ARBA00022833"/>
    </source>
</evidence>
<evidence type="ECO:0000256" key="3">
    <source>
        <dbReference type="ARBA" id="ARBA00022737"/>
    </source>
</evidence>
<evidence type="ECO:0000256" key="9">
    <source>
        <dbReference type="PROSITE-ProRule" id="PRU00042"/>
    </source>
</evidence>
<evidence type="ECO:0000256" key="4">
    <source>
        <dbReference type="ARBA" id="ARBA00022771"/>
    </source>
</evidence>
<organism evidence="11 12">
    <name type="scientific">Meloidogyne floridensis</name>
    <dbReference type="NCBI Taxonomy" id="298350"/>
    <lineage>
        <taxon>Eukaryota</taxon>
        <taxon>Metazoa</taxon>
        <taxon>Ecdysozoa</taxon>
        <taxon>Nematoda</taxon>
        <taxon>Chromadorea</taxon>
        <taxon>Rhabditida</taxon>
        <taxon>Tylenchina</taxon>
        <taxon>Tylenchomorpha</taxon>
        <taxon>Tylenchoidea</taxon>
        <taxon>Meloidogynidae</taxon>
        <taxon>Meloidogyninae</taxon>
        <taxon>Meloidogyne</taxon>
    </lineage>
</organism>
<dbReference type="PANTHER" id="PTHR45891:SF3">
    <property type="entry name" value="ZINC FINGER PROTEIN 2"/>
    <property type="match status" value="1"/>
</dbReference>
<evidence type="ECO:0000259" key="10">
    <source>
        <dbReference type="PROSITE" id="PS50157"/>
    </source>
</evidence>
<evidence type="ECO:0000313" key="12">
    <source>
        <dbReference type="WBParaSite" id="scf7180000424021.g12043"/>
    </source>
</evidence>
<evidence type="ECO:0000256" key="2">
    <source>
        <dbReference type="ARBA" id="ARBA00022723"/>
    </source>
</evidence>
<comment type="subcellular location">
    <subcellularLocation>
        <location evidence="1">Nucleus</location>
    </subcellularLocation>
</comment>
<dbReference type="PANTHER" id="PTHR45891">
    <property type="entry name" value="ZINC FINGER HOMEOBOX PROTEIN"/>
    <property type="match status" value="1"/>
</dbReference>
<sequence>MKKENSKLSPINSNQDISINLTKNNDNSTNYLANDNNSLIFSSSNFLSKVPSTSSPIFSPTSNSSFNYCGSNTGGANPKCNWHYKYQETLEIHMKEKHADQEVLCLFCLENQTHPKLARGETYSCGYKPYRCELCKYSTTTKGNLSIHMQSDKHLHALQEIPQSLAAAAVAANISNTSSNNSKIIGGSLQCLICFNFYSDISEIMVEHVEKDRSQTQECDISTINGYFQINHLREGITGLFGQSEQFARLGTLKSAVQVRCQECEEILSCIPTLREHCQSYSHQIRMIGSGRCLQNDVENVLESFLSELSIICGICDWEENGNEKIISLAFGF</sequence>
<dbReference type="GO" id="GO:0008270">
    <property type="term" value="F:zinc ion binding"/>
    <property type="evidence" value="ECO:0007669"/>
    <property type="project" value="UniProtKB-KW"/>
</dbReference>
<dbReference type="PROSITE" id="PS00028">
    <property type="entry name" value="ZINC_FINGER_C2H2_1"/>
    <property type="match status" value="1"/>
</dbReference>
<protein>
    <submittedName>
        <fullName evidence="12">C2H2-type domain-containing protein</fullName>
    </submittedName>
</protein>
<evidence type="ECO:0000256" key="8">
    <source>
        <dbReference type="ARBA" id="ARBA00023242"/>
    </source>
</evidence>
<keyword evidence="2" id="KW-0479">Metal-binding</keyword>
<dbReference type="GO" id="GO:0000981">
    <property type="term" value="F:DNA-binding transcription factor activity, RNA polymerase II-specific"/>
    <property type="evidence" value="ECO:0007669"/>
    <property type="project" value="TreeGrafter"/>
</dbReference>